<dbReference type="EMBL" id="JAUSUT010000001">
    <property type="protein sequence ID" value="MDQ0378087.1"/>
    <property type="molecule type" value="Genomic_DNA"/>
</dbReference>
<organism evidence="2 3">
    <name type="scientific">Amycolatopsis thermophila</name>
    <dbReference type="NCBI Taxonomy" id="206084"/>
    <lineage>
        <taxon>Bacteria</taxon>
        <taxon>Bacillati</taxon>
        <taxon>Actinomycetota</taxon>
        <taxon>Actinomycetes</taxon>
        <taxon>Pseudonocardiales</taxon>
        <taxon>Pseudonocardiaceae</taxon>
        <taxon>Amycolatopsis</taxon>
    </lineage>
</organism>
<comment type="caution">
    <text evidence="2">The sequence shown here is derived from an EMBL/GenBank/DDBJ whole genome shotgun (WGS) entry which is preliminary data.</text>
</comment>
<sequence>MKAGSFVACLALVATACTSTVAGTASPAPTTSTTKQADVFANLNACRLLDQLNAGQGFNPGENKSNRNQCIATKPEFATYGLVLDSVQGLTEFAVTNAGVVNTSINGRNAMQAGIPTGGCVVAMEVGEHASALVLVTMSDAGQDAQGCPNAESFAERVEPLLPKLQRASR</sequence>
<keyword evidence="1" id="KW-0732">Signal</keyword>
<gene>
    <name evidence="2" type="ORF">FB470_002081</name>
</gene>
<keyword evidence="3" id="KW-1185">Reference proteome</keyword>
<dbReference type="Proteomes" id="UP001229651">
    <property type="component" value="Unassembled WGS sequence"/>
</dbReference>
<evidence type="ECO:0000256" key="1">
    <source>
        <dbReference type="SAM" id="SignalP"/>
    </source>
</evidence>
<dbReference type="PROSITE" id="PS51257">
    <property type="entry name" value="PROKAR_LIPOPROTEIN"/>
    <property type="match status" value="1"/>
</dbReference>
<accession>A0ABU0ES45</accession>
<name>A0ABU0ES45_9PSEU</name>
<evidence type="ECO:0008006" key="4">
    <source>
        <dbReference type="Google" id="ProtNLM"/>
    </source>
</evidence>
<evidence type="ECO:0000313" key="3">
    <source>
        <dbReference type="Proteomes" id="UP001229651"/>
    </source>
</evidence>
<dbReference type="RefSeq" id="WP_306990694.1">
    <property type="nucleotide sequence ID" value="NZ_JAUSUT010000001.1"/>
</dbReference>
<proteinExistence type="predicted"/>
<reference evidence="2 3" key="1">
    <citation type="submission" date="2023-07" db="EMBL/GenBank/DDBJ databases">
        <title>Sequencing the genomes of 1000 actinobacteria strains.</title>
        <authorList>
            <person name="Klenk H.-P."/>
        </authorList>
    </citation>
    <scope>NUCLEOTIDE SEQUENCE [LARGE SCALE GENOMIC DNA]</scope>
    <source>
        <strain evidence="2 3">DSM 45805</strain>
    </source>
</reference>
<evidence type="ECO:0000313" key="2">
    <source>
        <dbReference type="EMBL" id="MDQ0378087.1"/>
    </source>
</evidence>
<feature type="chain" id="PRO_5045919729" description="DUF3558 domain-containing protein" evidence="1">
    <location>
        <begin position="23"/>
        <end position="170"/>
    </location>
</feature>
<protein>
    <recommendedName>
        <fullName evidence="4">DUF3558 domain-containing protein</fullName>
    </recommendedName>
</protein>
<feature type="signal peptide" evidence="1">
    <location>
        <begin position="1"/>
        <end position="22"/>
    </location>
</feature>